<dbReference type="Gene3D" id="3.40.50.620">
    <property type="entry name" value="HUPs"/>
    <property type="match status" value="1"/>
</dbReference>
<gene>
    <name evidence="3" type="ORF">J5837_06740</name>
</gene>
<dbReference type="Proteomes" id="UP000673447">
    <property type="component" value="Unassembled WGS sequence"/>
</dbReference>
<evidence type="ECO:0000259" key="2">
    <source>
        <dbReference type="Pfam" id="PF02698"/>
    </source>
</evidence>
<reference evidence="3" key="1">
    <citation type="journal article" date="2016" name="Int. J. Syst. Evol. Microbiol.">
        <title>Pseudoxanthomonas helianthi sp. nov., isolated from roots of Jerusalem artichoke (Helianthus tuberosus).</title>
        <authorList>
            <person name="Kittiwongwattana C."/>
            <person name="Thawai C."/>
        </authorList>
    </citation>
    <scope>NUCLEOTIDE SEQUENCE</scope>
    <source>
        <strain evidence="3">110414</strain>
    </source>
</reference>
<keyword evidence="1" id="KW-1133">Transmembrane helix</keyword>
<dbReference type="RefSeq" id="WP_210536177.1">
    <property type="nucleotide sequence ID" value="NZ_JAGKTC010000001.1"/>
</dbReference>
<protein>
    <submittedName>
        <fullName evidence="3">YdcF family protein</fullName>
    </submittedName>
</protein>
<dbReference type="PANTHER" id="PTHR30336:SF20">
    <property type="entry name" value="DUF218 DOMAIN-CONTAINING PROTEIN"/>
    <property type="match status" value="1"/>
</dbReference>
<keyword evidence="4" id="KW-1185">Reference proteome</keyword>
<dbReference type="CDD" id="cd06259">
    <property type="entry name" value="YdcF-like"/>
    <property type="match status" value="1"/>
</dbReference>
<feature type="domain" description="DUF218" evidence="2">
    <location>
        <begin position="52"/>
        <end position="185"/>
    </location>
</feature>
<evidence type="ECO:0000313" key="3">
    <source>
        <dbReference type="EMBL" id="MBP3984123.1"/>
    </source>
</evidence>
<sequence length="209" mass="23505">MERGVNASGRRRKRRGPLGWLWRLLLLALLWLLGVAAYIVWVGNRDQAAPADAIIVLGAAAYDARPSPVFEERLRHGIDLYKRGLAGRLIFTGGYGGHGARFSESQVGRRYALRHGVAEEAILIESVSRTTRQNLQQAATLMRNNGLHRAIVVSDPLHMARALRLSREAGIEALGSPTPTTRFRTFSTRWKFLLQEVYFFHRDLFVESA</sequence>
<name>A0A941AVM7_9GAMM</name>
<evidence type="ECO:0000256" key="1">
    <source>
        <dbReference type="SAM" id="Phobius"/>
    </source>
</evidence>
<dbReference type="AlphaFoldDB" id="A0A941AVM7"/>
<proteinExistence type="predicted"/>
<keyword evidence="1" id="KW-0812">Transmembrane</keyword>
<dbReference type="EMBL" id="JAGKTC010000001">
    <property type="protein sequence ID" value="MBP3984123.1"/>
    <property type="molecule type" value="Genomic_DNA"/>
</dbReference>
<evidence type="ECO:0000313" key="4">
    <source>
        <dbReference type="Proteomes" id="UP000673447"/>
    </source>
</evidence>
<dbReference type="GO" id="GO:0005886">
    <property type="term" value="C:plasma membrane"/>
    <property type="evidence" value="ECO:0007669"/>
    <property type="project" value="TreeGrafter"/>
</dbReference>
<dbReference type="InterPro" id="IPR003848">
    <property type="entry name" value="DUF218"/>
</dbReference>
<dbReference type="PANTHER" id="PTHR30336">
    <property type="entry name" value="INNER MEMBRANE PROTEIN, PROBABLE PERMEASE"/>
    <property type="match status" value="1"/>
</dbReference>
<keyword evidence="1" id="KW-0472">Membrane</keyword>
<dbReference type="InterPro" id="IPR014729">
    <property type="entry name" value="Rossmann-like_a/b/a_fold"/>
</dbReference>
<dbReference type="InterPro" id="IPR051599">
    <property type="entry name" value="Cell_Envelope_Assoc"/>
</dbReference>
<dbReference type="Pfam" id="PF02698">
    <property type="entry name" value="DUF218"/>
    <property type="match status" value="1"/>
</dbReference>
<organism evidence="3 4">
    <name type="scientific">Pseudoxanthomonas helianthi</name>
    <dbReference type="NCBI Taxonomy" id="1453541"/>
    <lineage>
        <taxon>Bacteria</taxon>
        <taxon>Pseudomonadati</taxon>
        <taxon>Pseudomonadota</taxon>
        <taxon>Gammaproteobacteria</taxon>
        <taxon>Lysobacterales</taxon>
        <taxon>Lysobacteraceae</taxon>
        <taxon>Pseudoxanthomonas</taxon>
    </lineage>
</organism>
<feature type="transmembrane region" description="Helical" evidence="1">
    <location>
        <begin position="20"/>
        <end position="41"/>
    </location>
</feature>
<accession>A0A941AVM7</accession>
<reference evidence="3" key="2">
    <citation type="submission" date="2021-03" db="EMBL/GenBank/DDBJ databases">
        <authorList>
            <person name="Cao W."/>
        </authorList>
    </citation>
    <scope>NUCLEOTIDE SEQUENCE</scope>
    <source>
        <strain evidence="3">110414</strain>
    </source>
</reference>
<comment type="caution">
    <text evidence="3">The sequence shown here is derived from an EMBL/GenBank/DDBJ whole genome shotgun (WGS) entry which is preliminary data.</text>
</comment>